<name>A0ABY4XDQ5_9SPHN</name>
<proteinExistence type="predicted"/>
<dbReference type="InterPro" id="IPR011008">
    <property type="entry name" value="Dimeric_a/b-barrel"/>
</dbReference>
<dbReference type="SUPFAM" id="SSF54909">
    <property type="entry name" value="Dimeric alpha+beta barrel"/>
    <property type="match status" value="1"/>
</dbReference>
<dbReference type="InterPro" id="IPR052996">
    <property type="entry name" value="Carb_Metab_Mutarotase"/>
</dbReference>
<dbReference type="Gene3D" id="3.30.70.100">
    <property type="match status" value="1"/>
</dbReference>
<gene>
    <name evidence="1" type="ORF">LHA26_18945</name>
</gene>
<protein>
    <submittedName>
        <fullName evidence="1">L-rhamnose mutarotase</fullName>
    </submittedName>
</protein>
<dbReference type="PANTHER" id="PTHR43239">
    <property type="entry name" value="UPF0734 PROTEIN DDB_G0273871/DDB_G0273177"/>
    <property type="match status" value="1"/>
</dbReference>
<accession>A0ABY4XDQ5</accession>
<dbReference type="InterPro" id="IPR008000">
    <property type="entry name" value="Rham/fucose_mutarotase"/>
</dbReference>
<evidence type="ECO:0000313" key="2">
    <source>
        <dbReference type="Proteomes" id="UP001056937"/>
    </source>
</evidence>
<dbReference type="RefSeq" id="WP_252168640.1">
    <property type="nucleotide sequence ID" value="NZ_CP084931.1"/>
</dbReference>
<keyword evidence="2" id="KW-1185">Reference proteome</keyword>
<sequence>MAATTPHRHVLLLDLVEDADAIARYEAWHAAGAVPAAVVRSIRAADITAMDIYRRGTRLVMVMETGPRFDPAAKAAADRANPDVRAWETLMDGMQRPLGDAEPGVKWQATTRIFSLAEQPGETGDQP</sequence>
<dbReference type="Pfam" id="PF05336">
    <property type="entry name" value="rhaM"/>
    <property type="match status" value="1"/>
</dbReference>
<dbReference type="EMBL" id="CP084931">
    <property type="protein sequence ID" value="USI74826.1"/>
    <property type="molecule type" value="Genomic_DNA"/>
</dbReference>
<dbReference type="Proteomes" id="UP001056937">
    <property type="component" value="Chromosome 2"/>
</dbReference>
<organism evidence="1 2">
    <name type="scientific">Sphingomonas morindae</name>
    <dbReference type="NCBI Taxonomy" id="1541170"/>
    <lineage>
        <taxon>Bacteria</taxon>
        <taxon>Pseudomonadati</taxon>
        <taxon>Pseudomonadota</taxon>
        <taxon>Alphaproteobacteria</taxon>
        <taxon>Sphingomonadales</taxon>
        <taxon>Sphingomonadaceae</taxon>
        <taxon>Sphingomonas</taxon>
    </lineage>
</organism>
<evidence type="ECO:0000313" key="1">
    <source>
        <dbReference type="EMBL" id="USI74826.1"/>
    </source>
</evidence>
<reference evidence="1" key="1">
    <citation type="journal article" date="2022" name="Toxins">
        <title>Genomic Analysis of Sphingopyxis sp. USTB-05 for Biodegrading Cyanobacterial Hepatotoxins.</title>
        <authorList>
            <person name="Liu C."/>
            <person name="Xu Q."/>
            <person name="Zhao Z."/>
            <person name="Zhang H."/>
            <person name="Liu X."/>
            <person name="Yin C."/>
            <person name="Liu Y."/>
            <person name="Yan H."/>
        </authorList>
    </citation>
    <scope>NUCLEOTIDE SEQUENCE</scope>
    <source>
        <strain evidence="1">NBD5</strain>
    </source>
</reference>
<dbReference type="PANTHER" id="PTHR43239:SF1">
    <property type="entry name" value="UPF0734 PROTEIN DDB_G0273871_DDB_G0273177"/>
    <property type="match status" value="1"/>
</dbReference>